<comment type="caution">
    <text evidence="7">The sequence shown here is derived from an EMBL/GenBank/DDBJ whole genome shotgun (WGS) entry which is preliminary data.</text>
</comment>
<dbReference type="InterPro" id="IPR007192">
    <property type="entry name" value="APC8"/>
</dbReference>
<evidence type="ECO:0000256" key="2">
    <source>
        <dbReference type="ARBA" id="ARBA00022737"/>
    </source>
</evidence>
<dbReference type="SUPFAM" id="SSF81901">
    <property type="entry name" value="HCP-like"/>
    <property type="match status" value="1"/>
</dbReference>
<evidence type="ECO:0000256" key="1">
    <source>
        <dbReference type="ARBA" id="ARBA00022618"/>
    </source>
</evidence>
<evidence type="ECO:0000256" key="3">
    <source>
        <dbReference type="ARBA" id="ARBA00022776"/>
    </source>
</evidence>
<dbReference type="Pfam" id="PF13432">
    <property type="entry name" value="TPR_16"/>
    <property type="match status" value="1"/>
</dbReference>
<dbReference type="GO" id="GO:0051301">
    <property type="term" value="P:cell division"/>
    <property type="evidence" value="ECO:0007669"/>
    <property type="project" value="UniProtKB-KW"/>
</dbReference>
<dbReference type="AlphaFoldDB" id="A0A1F4T574"/>
<dbReference type="Gene3D" id="1.25.40.10">
    <property type="entry name" value="Tetratricopeptide repeat domain"/>
    <property type="match status" value="2"/>
</dbReference>
<gene>
    <name evidence="7" type="ORF">A3K49_01710</name>
</gene>
<proteinExistence type="predicted"/>
<sequence length="465" mass="51667">MLGLVTAKARQNPELFQKVAALLHNIGVENPYDLTEPSLVSHVNLLISSYQDYHQGDKLKQALVLFCSVFHPVKGENLSKALVKRLAMNLPGSIKINGQESPFSFIEQEFSCYRYRGLSEAEGGLEIYYSEDPNTIERKKHGNLLPKELIAANLKDRFAACSEMSNLLICLLRIAGIQAEYNLVRDETHVNVLVTIKDEYFIFDPAEGTLQRSGKKPATVVSDAIGLTKHYANEGYFRAAQDNLNEAISVLGVIVECGENDAVTLNNLGIALASRNQAGDLDLARKCFIAARKIRPEYQAAQENLILTLIRLDRIDEAEAIIAKARQNNPGDAFALCCAAKISIIKKKVEQATEILLQAIDSNPEQTIDFLETIPENSRDYFVWYLLGVAYQTNNQTALAIRSLTNSVDKNPRHLSSWSGLINLYFKNKQPLKGLASLVKCCYHVILSIGRTNQATMLSSFLASQ</sequence>
<dbReference type="Pfam" id="PF04049">
    <property type="entry name" value="ANAPC8"/>
    <property type="match status" value="1"/>
</dbReference>
<evidence type="ECO:0000259" key="6">
    <source>
        <dbReference type="Pfam" id="PF04049"/>
    </source>
</evidence>
<evidence type="ECO:0000313" key="7">
    <source>
        <dbReference type="EMBL" id="OGC27716.1"/>
    </source>
</evidence>
<dbReference type="InterPro" id="IPR051685">
    <property type="entry name" value="Ycf3/AcsC/BcsC/TPR_MFPF"/>
</dbReference>
<dbReference type="InterPro" id="IPR011990">
    <property type="entry name" value="TPR-like_helical_dom_sf"/>
</dbReference>
<accession>A0A1F4T574</accession>
<name>A0A1F4T574_UNCSA</name>
<keyword evidence="3" id="KW-0498">Mitosis</keyword>
<keyword evidence="1" id="KW-0132">Cell division</keyword>
<feature type="domain" description="Cdc23" evidence="6">
    <location>
        <begin position="369"/>
        <end position="431"/>
    </location>
</feature>
<dbReference type="InterPro" id="IPR038765">
    <property type="entry name" value="Papain-like_cys_pep_sf"/>
</dbReference>
<dbReference type="SUPFAM" id="SSF54001">
    <property type="entry name" value="Cysteine proteinases"/>
    <property type="match status" value="1"/>
</dbReference>
<dbReference type="PANTHER" id="PTHR44943">
    <property type="entry name" value="CELLULOSE SYNTHASE OPERON PROTEIN C"/>
    <property type="match status" value="1"/>
</dbReference>
<dbReference type="EMBL" id="MEUG01000001">
    <property type="protein sequence ID" value="OGC27716.1"/>
    <property type="molecule type" value="Genomic_DNA"/>
</dbReference>
<keyword evidence="4" id="KW-0802">TPR repeat</keyword>
<evidence type="ECO:0000256" key="5">
    <source>
        <dbReference type="ARBA" id="ARBA00023306"/>
    </source>
</evidence>
<keyword evidence="5" id="KW-0131">Cell cycle</keyword>
<dbReference type="Proteomes" id="UP000178602">
    <property type="component" value="Unassembled WGS sequence"/>
</dbReference>
<dbReference type="Gene3D" id="3.10.620.30">
    <property type="match status" value="1"/>
</dbReference>
<dbReference type="SMART" id="SM00028">
    <property type="entry name" value="TPR"/>
    <property type="match status" value="4"/>
</dbReference>
<evidence type="ECO:0000313" key="8">
    <source>
        <dbReference type="Proteomes" id="UP000178602"/>
    </source>
</evidence>
<evidence type="ECO:0000256" key="4">
    <source>
        <dbReference type="ARBA" id="ARBA00022803"/>
    </source>
</evidence>
<dbReference type="InterPro" id="IPR019734">
    <property type="entry name" value="TPR_rpt"/>
</dbReference>
<dbReference type="PANTHER" id="PTHR44943:SF4">
    <property type="entry name" value="TPR REPEAT-CONTAINING PROTEIN MJ0798"/>
    <property type="match status" value="1"/>
</dbReference>
<organism evidence="7 8">
    <name type="scientific">candidate division WOR-1 bacterium RIFOXYC12_FULL_54_18</name>
    <dbReference type="NCBI Taxonomy" id="1802584"/>
    <lineage>
        <taxon>Bacteria</taxon>
        <taxon>Bacillati</taxon>
        <taxon>Saganbacteria</taxon>
    </lineage>
</organism>
<keyword evidence="2" id="KW-0677">Repeat</keyword>
<protein>
    <recommendedName>
        <fullName evidence="6">Cdc23 domain-containing protein</fullName>
    </recommendedName>
</protein>
<reference evidence="7 8" key="1">
    <citation type="journal article" date="2016" name="Nat. Commun.">
        <title>Thousands of microbial genomes shed light on interconnected biogeochemical processes in an aquifer system.</title>
        <authorList>
            <person name="Anantharaman K."/>
            <person name="Brown C.T."/>
            <person name="Hug L.A."/>
            <person name="Sharon I."/>
            <person name="Castelle C.J."/>
            <person name="Probst A.J."/>
            <person name="Thomas B.C."/>
            <person name="Singh A."/>
            <person name="Wilkins M.J."/>
            <person name="Karaoz U."/>
            <person name="Brodie E.L."/>
            <person name="Williams K.H."/>
            <person name="Hubbard S.S."/>
            <person name="Banfield J.F."/>
        </authorList>
    </citation>
    <scope>NUCLEOTIDE SEQUENCE [LARGE SCALE GENOMIC DNA]</scope>
</reference>